<evidence type="ECO:0000256" key="1">
    <source>
        <dbReference type="SAM" id="MobiDB-lite"/>
    </source>
</evidence>
<dbReference type="AlphaFoldDB" id="A0A1G1W0Q2"/>
<feature type="region of interest" description="Disordered" evidence="1">
    <location>
        <begin position="46"/>
        <end position="67"/>
    </location>
</feature>
<keyword evidence="2" id="KW-1133">Transmembrane helix</keyword>
<dbReference type="Proteomes" id="UP000176299">
    <property type="component" value="Unassembled WGS sequence"/>
</dbReference>
<feature type="transmembrane region" description="Helical" evidence="2">
    <location>
        <begin position="146"/>
        <end position="165"/>
    </location>
</feature>
<accession>A0A1G1W0Q2</accession>
<feature type="transmembrane region" description="Helical" evidence="2">
    <location>
        <begin position="171"/>
        <end position="190"/>
    </location>
</feature>
<reference evidence="3 4" key="1">
    <citation type="journal article" date="2016" name="Nat. Commun.">
        <title>Thousands of microbial genomes shed light on interconnected biogeochemical processes in an aquifer system.</title>
        <authorList>
            <person name="Anantharaman K."/>
            <person name="Brown C.T."/>
            <person name="Hug L.A."/>
            <person name="Sharon I."/>
            <person name="Castelle C.J."/>
            <person name="Probst A.J."/>
            <person name="Thomas B.C."/>
            <person name="Singh A."/>
            <person name="Wilkins M.J."/>
            <person name="Karaoz U."/>
            <person name="Brodie E.L."/>
            <person name="Williams K.H."/>
            <person name="Hubbard S.S."/>
            <person name="Banfield J.F."/>
        </authorList>
    </citation>
    <scope>NUCLEOTIDE SEQUENCE [LARGE SCALE GENOMIC DNA]</scope>
</reference>
<dbReference type="STRING" id="1802591.A2113_04480"/>
<feature type="region of interest" description="Disordered" evidence="1">
    <location>
        <begin position="102"/>
        <end position="136"/>
    </location>
</feature>
<organism evidence="3 4">
    <name type="scientific">Candidatus Woykebacteria bacterium GWA1_44_8</name>
    <dbReference type="NCBI Taxonomy" id="1802591"/>
    <lineage>
        <taxon>Bacteria</taxon>
        <taxon>Candidatus Woykeibacteriota</taxon>
    </lineage>
</organism>
<protein>
    <submittedName>
        <fullName evidence="3">Uncharacterized protein</fullName>
    </submittedName>
</protein>
<evidence type="ECO:0000313" key="4">
    <source>
        <dbReference type="Proteomes" id="UP000176299"/>
    </source>
</evidence>
<dbReference type="EMBL" id="MHCN01000016">
    <property type="protein sequence ID" value="OGY21239.1"/>
    <property type="molecule type" value="Genomic_DNA"/>
</dbReference>
<proteinExistence type="predicted"/>
<name>A0A1G1W0Q2_9BACT</name>
<keyword evidence="2" id="KW-0812">Transmembrane</keyword>
<gene>
    <name evidence="3" type="ORF">A2113_04480</name>
</gene>
<evidence type="ECO:0000256" key="2">
    <source>
        <dbReference type="SAM" id="Phobius"/>
    </source>
</evidence>
<comment type="caution">
    <text evidence="3">The sequence shown here is derived from an EMBL/GenBank/DDBJ whole genome shotgun (WGS) entry which is preliminary data.</text>
</comment>
<keyword evidence="2" id="KW-0472">Membrane</keyword>
<sequence length="208" mass="23456">MRYLKALKIRISREIAGGDAASFCLQGVQGKTSWWLGKRTLPKVQKADGSAAKHGYDNKPSPATNPYLAKLKRANDGNHNQPSRNRRSRGCRLWPLLRLSRVSQKTPPSRSPSPKSPHQTDPTRNQAPKHFKEEVRDDSRDTVVEWVLLVVYQLGGGGAVAYSFIREDLGIEDRLSLLVAYLVLGFLFYISARRRNREGKSDNTRTLD</sequence>
<evidence type="ECO:0000313" key="3">
    <source>
        <dbReference type="EMBL" id="OGY21239.1"/>
    </source>
</evidence>